<evidence type="ECO:0000259" key="11">
    <source>
        <dbReference type="PROSITE" id="PS51007"/>
    </source>
</evidence>
<dbReference type="PANTHER" id="PTHR33751:SF9">
    <property type="entry name" value="CYTOCHROME C4"/>
    <property type="match status" value="1"/>
</dbReference>
<feature type="binding site" description="covalent" evidence="8">
    <location>
        <position position="36"/>
    </location>
    <ligand>
        <name>heme c</name>
        <dbReference type="ChEBI" id="CHEBI:61717"/>
        <label>1</label>
    </ligand>
</feature>
<feature type="binding site" description="axial binding residue" evidence="9">
    <location>
        <position position="37"/>
    </location>
    <ligand>
        <name>heme c</name>
        <dbReference type="ChEBI" id="CHEBI:61717"/>
        <label>1</label>
    </ligand>
    <ligandPart>
        <name>Fe</name>
        <dbReference type="ChEBI" id="CHEBI:18248"/>
    </ligandPart>
</feature>
<evidence type="ECO:0000256" key="6">
    <source>
        <dbReference type="ARBA" id="ARBA00022982"/>
    </source>
</evidence>
<keyword evidence="13" id="KW-1185">Reference proteome</keyword>
<dbReference type="OrthoDB" id="9773456at2"/>
<feature type="binding site" description="axial binding residue" evidence="9">
    <location>
        <position position="98"/>
    </location>
    <ligand>
        <name>heme c</name>
        <dbReference type="ChEBI" id="CHEBI:61717"/>
        <label>1</label>
    </ligand>
    <ligandPart>
        <name>Fe</name>
        <dbReference type="ChEBI" id="CHEBI:18248"/>
    </ligandPart>
</feature>
<dbReference type="Proteomes" id="UP000198651">
    <property type="component" value="Chromosome I"/>
</dbReference>
<dbReference type="Gene3D" id="1.10.760.10">
    <property type="entry name" value="Cytochrome c-like domain"/>
    <property type="match status" value="2"/>
</dbReference>
<keyword evidence="3 8" id="KW-0349">Heme</keyword>
<feature type="binding site" description="covalent" evidence="8">
    <location>
        <position position="153"/>
    </location>
    <ligand>
        <name>heme c</name>
        <dbReference type="ChEBI" id="CHEBI:61717"/>
        <label>2</label>
    </ligand>
</feature>
<protein>
    <submittedName>
        <fullName evidence="12">Cytochrome c</fullName>
    </submittedName>
</protein>
<keyword evidence="2" id="KW-0813">Transport</keyword>
<dbReference type="EMBL" id="LN906597">
    <property type="protein sequence ID" value="CUT17403.1"/>
    <property type="molecule type" value="Genomic_DNA"/>
</dbReference>
<dbReference type="AlphaFoldDB" id="A0A0S4M2A0"/>
<reference evidence="13" key="1">
    <citation type="submission" date="2015-11" db="EMBL/GenBank/DDBJ databases">
        <authorList>
            <person name="Seth-Smith H.M.B."/>
        </authorList>
    </citation>
    <scope>NUCLEOTIDE SEQUENCE [LARGE SCALE GENOMIC DNA]</scope>
    <source>
        <strain evidence="13">2013Ark11</strain>
    </source>
</reference>
<evidence type="ECO:0000256" key="9">
    <source>
        <dbReference type="PIRSR" id="PIRSR000005-2"/>
    </source>
</evidence>
<keyword evidence="7 9" id="KW-0408">Iron</keyword>
<accession>A0A0S4M2A0</accession>
<feature type="domain" description="Cytochrome c" evidence="11">
    <location>
        <begin position="1"/>
        <end position="121"/>
    </location>
</feature>
<dbReference type="STRING" id="1561003.Ark11_0558"/>
<proteinExistence type="predicted"/>
<dbReference type="PANTHER" id="PTHR33751">
    <property type="entry name" value="CBB3-TYPE CYTOCHROME C OXIDASE SUBUNIT FIXP"/>
    <property type="match status" value="1"/>
</dbReference>
<dbReference type="GO" id="GO:0009055">
    <property type="term" value="F:electron transfer activity"/>
    <property type="evidence" value="ECO:0007669"/>
    <property type="project" value="InterPro"/>
</dbReference>
<keyword evidence="10" id="KW-0732">Signal</keyword>
<evidence type="ECO:0000256" key="2">
    <source>
        <dbReference type="ARBA" id="ARBA00022448"/>
    </source>
</evidence>
<comment type="PTM">
    <text evidence="8">Binds 2 heme c groups covalently per subunit.</text>
</comment>
<evidence type="ECO:0000256" key="5">
    <source>
        <dbReference type="ARBA" id="ARBA00022764"/>
    </source>
</evidence>
<keyword evidence="6" id="KW-0249">Electron transport</keyword>
<evidence type="ECO:0000313" key="12">
    <source>
        <dbReference type="EMBL" id="CUT17403.1"/>
    </source>
</evidence>
<name>A0A0S4M2A0_9BURK</name>
<evidence type="ECO:0000256" key="10">
    <source>
        <dbReference type="SAM" id="SignalP"/>
    </source>
</evidence>
<keyword evidence="5" id="KW-0574">Periplasm</keyword>
<gene>
    <name evidence="12" type="ORF">Ark11_0558</name>
</gene>
<dbReference type="RefSeq" id="WP_092342330.1">
    <property type="nucleotide sequence ID" value="NZ_FLSL01000106.1"/>
</dbReference>
<dbReference type="PIRSF" id="PIRSF000005">
    <property type="entry name" value="Cytochrome_c4"/>
    <property type="match status" value="1"/>
</dbReference>
<comment type="subcellular location">
    <subcellularLocation>
        <location evidence="1">Periplasm</location>
    </subcellularLocation>
</comment>
<evidence type="ECO:0000313" key="13">
    <source>
        <dbReference type="Proteomes" id="UP000198651"/>
    </source>
</evidence>
<feature type="chain" id="PRO_5006624325" evidence="10">
    <location>
        <begin position="23"/>
        <end position="234"/>
    </location>
</feature>
<evidence type="ECO:0000256" key="1">
    <source>
        <dbReference type="ARBA" id="ARBA00004418"/>
    </source>
</evidence>
<feature type="binding site" description="axial binding residue" evidence="9">
    <location>
        <position position="199"/>
    </location>
    <ligand>
        <name>heme c</name>
        <dbReference type="ChEBI" id="CHEBI:61717"/>
        <label>2</label>
    </ligand>
    <ligandPart>
        <name>Fe</name>
        <dbReference type="ChEBI" id="CHEBI:18248"/>
    </ligandPart>
</feature>
<feature type="domain" description="Cytochrome c" evidence="11">
    <location>
        <begin position="132"/>
        <end position="222"/>
    </location>
</feature>
<evidence type="ECO:0000256" key="4">
    <source>
        <dbReference type="ARBA" id="ARBA00022723"/>
    </source>
</evidence>
<evidence type="ECO:0000256" key="3">
    <source>
        <dbReference type="ARBA" id="ARBA00022617"/>
    </source>
</evidence>
<feature type="binding site" description="axial binding residue" evidence="9">
    <location>
        <position position="157"/>
    </location>
    <ligand>
        <name>heme c</name>
        <dbReference type="ChEBI" id="CHEBI:61717"/>
        <label>2</label>
    </ligand>
    <ligandPart>
        <name>Fe</name>
        <dbReference type="ChEBI" id="CHEBI:18248"/>
    </ligandPart>
</feature>
<keyword evidence="4 9" id="KW-0479">Metal-binding</keyword>
<dbReference type="Pfam" id="PF00034">
    <property type="entry name" value="Cytochrom_C"/>
    <property type="match status" value="2"/>
</dbReference>
<dbReference type="PROSITE" id="PS51257">
    <property type="entry name" value="PROKAR_LIPOPROTEIN"/>
    <property type="match status" value="1"/>
</dbReference>
<feature type="binding site" description="covalent" evidence="8">
    <location>
        <position position="33"/>
    </location>
    <ligand>
        <name>heme c</name>
        <dbReference type="ChEBI" id="CHEBI:61717"/>
        <label>1</label>
    </ligand>
</feature>
<dbReference type="InterPro" id="IPR050597">
    <property type="entry name" value="Cytochrome_c_Oxidase_Subunit"/>
</dbReference>
<organism evidence="12 13">
    <name type="scientific">Candidatus Ichthyocystis hellenicum</name>
    <dbReference type="NCBI Taxonomy" id="1561003"/>
    <lineage>
        <taxon>Bacteria</taxon>
        <taxon>Pseudomonadati</taxon>
        <taxon>Pseudomonadota</taxon>
        <taxon>Betaproteobacteria</taxon>
        <taxon>Burkholderiales</taxon>
        <taxon>Candidatus Ichthyocystis</taxon>
    </lineage>
</organism>
<dbReference type="PROSITE" id="PS51007">
    <property type="entry name" value="CYTC"/>
    <property type="match status" value="2"/>
</dbReference>
<feature type="binding site" description="covalent" evidence="8">
    <location>
        <position position="156"/>
    </location>
    <ligand>
        <name>heme c</name>
        <dbReference type="ChEBI" id="CHEBI:61717"/>
        <label>2</label>
    </ligand>
</feature>
<dbReference type="GO" id="GO:0020037">
    <property type="term" value="F:heme binding"/>
    <property type="evidence" value="ECO:0007669"/>
    <property type="project" value="InterPro"/>
</dbReference>
<dbReference type="InterPro" id="IPR009056">
    <property type="entry name" value="Cyt_c-like_dom"/>
</dbReference>
<dbReference type="GO" id="GO:0005506">
    <property type="term" value="F:iron ion binding"/>
    <property type="evidence" value="ECO:0007669"/>
    <property type="project" value="InterPro"/>
</dbReference>
<dbReference type="GO" id="GO:0042597">
    <property type="term" value="C:periplasmic space"/>
    <property type="evidence" value="ECO:0007669"/>
    <property type="project" value="UniProtKB-SubCell"/>
</dbReference>
<feature type="signal peptide" evidence="10">
    <location>
        <begin position="1"/>
        <end position="22"/>
    </location>
</feature>
<evidence type="ECO:0000256" key="7">
    <source>
        <dbReference type="ARBA" id="ARBA00023004"/>
    </source>
</evidence>
<dbReference type="SUPFAM" id="SSF46626">
    <property type="entry name" value="Cytochrome c"/>
    <property type="match status" value="2"/>
</dbReference>
<dbReference type="InterPro" id="IPR024167">
    <property type="entry name" value="Cytochrome_c4-like"/>
</dbReference>
<sequence>MFRPFRVVFYLLLVLACNLCWASEQQPTVNRNCAQCHGTDGNGRDDKGNWLIGPSIAGQIPEYITEQLRNFAHITDKDNKPVLDSKGNYVYKRYAIYMSPLADVLDDTSMVNFGSMYHGYKTRITPIKAVPDLLKRGEKIWHEGIHESHVPACSACHGVVGQGIPKLFPRLGGQQAQYLDKQLKKFRDGKRPGGPADMMKTIASRLTDEDMMAVSVYASGLDFNPDSDFLTGKQ</sequence>
<dbReference type="InterPro" id="IPR036909">
    <property type="entry name" value="Cyt_c-like_dom_sf"/>
</dbReference>
<evidence type="ECO:0000256" key="8">
    <source>
        <dbReference type="PIRSR" id="PIRSR000005-1"/>
    </source>
</evidence>